<dbReference type="EMBL" id="CP003005">
    <property type="protein sequence ID" value="AEO58599.1"/>
    <property type="molecule type" value="Genomic_DNA"/>
</dbReference>
<accession>G2QGN7</accession>
<dbReference type="AlphaFoldDB" id="G2QGN7"/>
<dbReference type="VEuPathDB" id="FungiDB:MYCTH_69854"/>
<dbReference type="OrthoDB" id="5099098at2759"/>
<dbReference type="HOGENOM" id="CLU_201363_0_0_1"/>
<evidence type="ECO:0000313" key="2">
    <source>
        <dbReference type="Proteomes" id="UP000007322"/>
    </source>
</evidence>
<dbReference type="RefSeq" id="XP_003663844.1">
    <property type="nucleotide sequence ID" value="XM_003663796.1"/>
</dbReference>
<dbReference type="KEGG" id="mtm:MYCTH_69854"/>
<gene>
    <name evidence="1" type="ORF">MYCTH_69854</name>
</gene>
<sequence>MPYSYYFSRGLCCRIIESSSRYGKYVRRRRSYDGSGVPVSSLSRIMDESKRLDRLE</sequence>
<dbReference type="InParanoid" id="G2QGN7"/>
<proteinExistence type="predicted"/>
<keyword evidence="2" id="KW-1185">Reference proteome</keyword>
<evidence type="ECO:0000313" key="1">
    <source>
        <dbReference type="EMBL" id="AEO58599.1"/>
    </source>
</evidence>
<reference evidence="1 2" key="1">
    <citation type="journal article" date="2011" name="Nat. Biotechnol.">
        <title>Comparative genomic analysis of the thermophilic biomass-degrading fungi Myceliophthora thermophila and Thielavia terrestris.</title>
        <authorList>
            <person name="Berka R.M."/>
            <person name="Grigoriev I.V."/>
            <person name="Otillar R."/>
            <person name="Salamov A."/>
            <person name="Grimwood J."/>
            <person name="Reid I."/>
            <person name="Ishmael N."/>
            <person name="John T."/>
            <person name="Darmond C."/>
            <person name="Moisan M.-C."/>
            <person name="Henrissat B."/>
            <person name="Coutinho P.M."/>
            <person name="Lombard V."/>
            <person name="Natvig D.O."/>
            <person name="Lindquist E."/>
            <person name="Schmutz J."/>
            <person name="Lucas S."/>
            <person name="Harris P."/>
            <person name="Powlowski J."/>
            <person name="Bellemare A."/>
            <person name="Taylor D."/>
            <person name="Butler G."/>
            <person name="de Vries R.P."/>
            <person name="Allijn I.E."/>
            <person name="van den Brink J."/>
            <person name="Ushinsky S."/>
            <person name="Storms R."/>
            <person name="Powell A.J."/>
            <person name="Paulsen I.T."/>
            <person name="Elbourne L.D.H."/>
            <person name="Baker S.E."/>
            <person name="Magnuson J."/>
            <person name="LaBoissiere S."/>
            <person name="Clutterbuck A.J."/>
            <person name="Martinez D."/>
            <person name="Wogulis M."/>
            <person name="de Leon A.L."/>
            <person name="Rey M.W."/>
            <person name="Tsang A."/>
        </authorList>
    </citation>
    <scope>NUCLEOTIDE SEQUENCE [LARGE SCALE GENOMIC DNA]</scope>
    <source>
        <strain evidence="2">ATCC 42464 / BCRC 31852 / DSM 1799</strain>
    </source>
</reference>
<dbReference type="OMA" id="CRIMDNA"/>
<dbReference type="Proteomes" id="UP000007322">
    <property type="component" value="Chromosome 4"/>
</dbReference>
<organism evidence="1 2">
    <name type="scientific">Thermothelomyces thermophilus (strain ATCC 42464 / BCRC 31852 / DSM 1799)</name>
    <name type="common">Sporotrichum thermophile</name>
    <dbReference type="NCBI Taxonomy" id="573729"/>
    <lineage>
        <taxon>Eukaryota</taxon>
        <taxon>Fungi</taxon>
        <taxon>Dikarya</taxon>
        <taxon>Ascomycota</taxon>
        <taxon>Pezizomycotina</taxon>
        <taxon>Sordariomycetes</taxon>
        <taxon>Sordariomycetidae</taxon>
        <taxon>Sordariales</taxon>
        <taxon>Chaetomiaceae</taxon>
        <taxon>Thermothelomyces</taxon>
    </lineage>
</organism>
<name>G2QGN7_THET4</name>
<protein>
    <submittedName>
        <fullName evidence="1">Uncharacterized protein</fullName>
    </submittedName>
</protein>
<dbReference type="GeneID" id="11510194"/>